<reference evidence="2 3" key="1">
    <citation type="submission" date="2019-07" db="EMBL/GenBank/DDBJ databases">
        <title>New Mycobacterium species.</title>
        <authorList>
            <person name="Tortoli E."/>
            <person name="Ghielmetti G."/>
            <person name="Friedel U."/>
            <person name="Trovato A."/>
        </authorList>
    </citation>
    <scope>NUCLEOTIDE SEQUENCE [LARGE SCALE GENOMIC DNA]</scope>
    <source>
        <strain evidence="2 3">16-83</strain>
    </source>
</reference>
<evidence type="ECO:0000313" key="2">
    <source>
        <dbReference type="EMBL" id="TVS91117.1"/>
    </source>
</evidence>
<accession>A0A557XY85</accession>
<name>A0A557XY85_9MYCO</name>
<dbReference type="InterPro" id="IPR047960">
    <property type="entry name" value="Transpos_IS1380"/>
</dbReference>
<gene>
    <name evidence="2" type="ORF">FPZ47_06590</name>
</gene>
<dbReference type="Pfam" id="PF13701">
    <property type="entry name" value="DDE_Tnp_1_4"/>
    <property type="match status" value="2"/>
</dbReference>
<sequence>MPALHGESWLSTPLFARRGRHLRGCEDTQEDAVCEACGVRVGAPDPSLALNSGLAAVSELTRRLGVVEAIDAAVGPIKTRNRGCGVGQLLVGMAAAQLAGEDFLVGLDRQRADTAGQQLTPVAGLSATTAAGLARRVTGEQWRSTETGLAAVSERVLALLPAARRARLTEAVTIDIDATDVEVYGRKKQGVAYNYAGQRCGRPHVATWAQTETVLAADLLAGDQDPSAGSAGLLRRALAALPAPARASEDIAVRVDAGYFAGELARTARAEQVCFAIGAKRIAPLWRLLSGIAEHEWTDAIEMHSAQVAVAGYAPADWPEGTRLLIRPVRLDACEVSADPRSRRRRTLHPDQRALPLAELAEAEAIYAYSFILTDLDCSTGPKAAAVEHWYRHRTSVENIFRDGKHGAALRHLPSGYTQVNTAWTWGALLAVSIAGWLHELTGSPGDDGRIAGHGTREGKAMIATLRHRLIAVPARLVRHAGQLILRLPPGHGLLAEVLARIRALPALP</sequence>
<organism evidence="2 3">
    <name type="scientific">Mycobacterium helveticum</name>
    <dbReference type="NCBI Taxonomy" id="2592811"/>
    <lineage>
        <taxon>Bacteria</taxon>
        <taxon>Bacillati</taxon>
        <taxon>Actinomycetota</taxon>
        <taxon>Actinomycetes</taxon>
        <taxon>Mycobacteriales</taxon>
        <taxon>Mycobacteriaceae</taxon>
        <taxon>Mycobacterium</taxon>
    </lineage>
</organism>
<protein>
    <submittedName>
        <fullName evidence="2">IS1380 family transposase</fullName>
    </submittedName>
</protein>
<keyword evidence="3" id="KW-1185">Reference proteome</keyword>
<dbReference type="SUPFAM" id="SSF53098">
    <property type="entry name" value="Ribonuclease H-like"/>
    <property type="match status" value="1"/>
</dbReference>
<dbReference type="InterPro" id="IPR012337">
    <property type="entry name" value="RNaseH-like_sf"/>
</dbReference>
<evidence type="ECO:0000313" key="3">
    <source>
        <dbReference type="Proteomes" id="UP000320513"/>
    </source>
</evidence>
<evidence type="ECO:0000259" key="1">
    <source>
        <dbReference type="Pfam" id="PF13701"/>
    </source>
</evidence>
<dbReference type="Proteomes" id="UP000320513">
    <property type="component" value="Unassembled WGS sequence"/>
</dbReference>
<dbReference type="InterPro" id="IPR025668">
    <property type="entry name" value="Tnp_DDE_dom"/>
</dbReference>
<proteinExistence type="predicted"/>
<dbReference type="EMBL" id="VMQU01000018">
    <property type="protein sequence ID" value="TVS91117.1"/>
    <property type="molecule type" value="Genomic_DNA"/>
</dbReference>
<feature type="domain" description="Transposase DDE" evidence="1">
    <location>
        <begin position="369"/>
        <end position="506"/>
    </location>
</feature>
<dbReference type="NCBIfam" id="NF033539">
    <property type="entry name" value="transpos_IS1380"/>
    <property type="match status" value="1"/>
</dbReference>
<dbReference type="AlphaFoldDB" id="A0A557XY85"/>
<feature type="domain" description="Transposase DDE" evidence="1">
    <location>
        <begin position="49"/>
        <end position="329"/>
    </location>
</feature>
<comment type="caution">
    <text evidence="2">The sequence shown here is derived from an EMBL/GenBank/DDBJ whole genome shotgun (WGS) entry which is preliminary data.</text>
</comment>